<dbReference type="PRINTS" id="PR00734">
    <property type="entry name" value="GLHYDRLASE7"/>
</dbReference>
<keyword evidence="4 11" id="KW-0378">Hydrolase</keyword>
<dbReference type="OrthoDB" id="412382at2759"/>
<keyword evidence="8" id="KW-0119">Carbohydrate metabolism</keyword>
<feature type="region of interest" description="Disordered" evidence="12">
    <location>
        <begin position="456"/>
        <end position="493"/>
    </location>
</feature>
<keyword evidence="3 13" id="KW-0732">Signal</keyword>
<dbReference type="PROSITE" id="PS51164">
    <property type="entry name" value="CBM1_2"/>
    <property type="match status" value="1"/>
</dbReference>
<evidence type="ECO:0000256" key="9">
    <source>
        <dbReference type="ARBA" id="ARBA00023295"/>
    </source>
</evidence>
<evidence type="ECO:0000256" key="6">
    <source>
        <dbReference type="ARBA" id="ARBA00023157"/>
    </source>
</evidence>
<evidence type="ECO:0000256" key="12">
    <source>
        <dbReference type="SAM" id="MobiDB-lite"/>
    </source>
</evidence>
<keyword evidence="10 11" id="KW-0624">Polysaccharide degradation</keyword>
<evidence type="ECO:0000256" key="3">
    <source>
        <dbReference type="ARBA" id="ARBA00022729"/>
    </source>
</evidence>
<dbReference type="AlphaFoldDB" id="A0A2J6TKH3"/>
<dbReference type="InterPro" id="IPR035971">
    <property type="entry name" value="CBD_sf"/>
</dbReference>
<gene>
    <name evidence="15" type="ORF">K444DRAFT_651150</name>
</gene>
<dbReference type="Pfam" id="PF00840">
    <property type="entry name" value="Glyco_hydro_7"/>
    <property type="match status" value="1"/>
</dbReference>
<dbReference type="GO" id="GO:0016162">
    <property type="term" value="F:cellulose 1,4-beta-cellobiosidase activity"/>
    <property type="evidence" value="ECO:0007669"/>
    <property type="project" value="UniProtKB-EC"/>
</dbReference>
<dbReference type="GO" id="GO:0005576">
    <property type="term" value="C:extracellular region"/>
    <property type="evidence" value="ECO:0007669"/>
    <property type="project" value="InterPro"/>
</dbReference>
<comment type="similarity">
    <text evidence="2 11">Belongs to the glycosyl hydrolase 7 (cellulase C) family.</text>
</comment>
<dbReference type="RefSeq" id="XP_024740423.1">
    <property type="nucleotide sequence ID" value="XM_024885683.1"/>
</dbReference>
<dbReference type="InterPro" id="IPR001722">
    <property type="entry name" value="Glyco_hydro_7"/>
</dbReference>
<dbReference type="Proteomes" id="UP000235371">
    <property type="component" value="Unassembled WGS sequence"/>
</dbReference>
<dbReference type="CDD" id="cd07999">
    <property type="entry name" value="GH7_CBH_EG"/>
    <property type="match status" value="1"/>
</dbReference>
<evidence type="ECO:0000256" key="5">
    <source>
        <dbReference type="ARBA" id="ARBA00023001"/>
    </source>
</evidence>
<evidence type="ECO:0000256" key="1">
    <source>
        <dbReference type="ARBA" id="ARBA00001641"/>
    </source>
</evidence>
<dbReference type="EC" id="3.2.1.-" evidence="11"/>
<dbReference type="PANTHER" id="PTHR33753">
    <property type="entry name" value="1,4-BETA-D-GLUCAN CELLOBIOHYDROLASE B"/>
    <property type="match status" value="1"/>
</dbReference>
<sequence length="530" mass="55296">MSSTIALISLFVSIARSQQVGTLTAEVHPALTWQTCTAGGACTTNNGKIVLDSNWRWLHSTSGSTNCYTGNTWDTTLCPNDVTCATNCALDGADYSGTYGITTSGSALRLNFVTSSAQKNVGSRVYLMADDNTYQEFNMLAQEFTFDVDVSHLPCGINGALYMSGMAKDGGLSQYSGNKAGAKYGVGYCDSQCPRDLKFINGQANVEGWVPSSNNVNTGIGNHGSCCAEMDIWEANSISAAFTPHSADVATQTMCTGDACGGAASSNRYAGTTDPDGCDFNSYRMGNTTFYGPGMTVDTNSVFTVVTQFLTDTGTSSGTMNEIKRFYVQNGKVIPNSMSTISGVTGNSVTPAFCNAQKTVFGDTNDFATHGGFNSMTTAMKDGMVLVLSLWDDYDVDLLWLDSDYPTTANPSTPGIARGTCSTSSGVPATVEANSPNSYVIYSNIKVGPIGSTFSSGTGSGSSSSSATTLKTSTTSKASTSTSPATSTTSAASGTVPHYGQCGGLTYTGATVCVSPYTCTYSNAYYSQCL</sequence>
<feature type="domain" description="CBM1" evidence="14">
    <location>
        <begin position="494"/>
        <end position="530"/>
    </location>
</feature>
<dbReference type="FunFam" id="2.70.100.10:FF:000001">
    <property type="entry name" value="Glucanase"/>
    <property type="match status" value="1"/>
</dbReference>
<dbReference type="InterPro" id="IPR013320">
    <property type="entry name" value="ConA-like_dom_sf"/>
</dbReference>
<comment type="catalytic activity">
    <reaction evidence="1">
        <text>Hydrolysis of (1-&gt;4)-beta-D-glucosidic linkages in cellulose and cellotetraose, releasing cellobiose from the non-reducing ends of the chains.</text>
        <dbReference type="EC" id="3.2.1.91"/>
    </reaction>
</comment>
<dbReference type="GO" id="GO:0030248">
    <property type="term" value="F:cellulose binding"/>
    <property type="evidence" value="ECO:0007669"/>
    <property type="project" value="InterPro"/>
</dbReference>
<proteinExistence type="inferred from homology"/>
<dbReference type="Pfam" id="PF00734">
    <property type="entry name" value="CBM_1"/>
    <property type="match status" value="1"/>
</dbReference>
<evidence type="ECO:0000256" key="10">
    <source>
        <dbReference type="ARBA" id="ARBA00023326"/>
    </source>
</evidence>
<dbReference type="PANTHER" id="PTHR33753:SF2">
    <property type="entry name" value="GLYCOSIDE HYDROLASE FAMILY 7 PROTEIN"/>
    <property type="match status" value="1"/>
</dbReference>
<keyword evidence="16" id="KW-1185">Reference proteome</keyword>
<evidence type="ECO:0000256" key="7">
    <source>
        <dbReference type="ARBA" id="ARBA00023180"/>
    </source>
</evidence>
<accession>A0A2J6TKH3</accession>
<evidence type="ECO:0000256" key="13">
    <source>
        <dbReference type="SAM" id="SignalP"/>
    </source>
</evidence>
<keyword evidence="9 11" id="KW-0326">Glycosidase</keyword>
<protein>
    <recommendedName>
        <fullName evidence="11">Glucanase</fullName>
        <ecNumber evidence="11">3.2.1.-</ecNumber>
    </recommendedName>
</protein>
<keyword evidence="7" id="KW-0325">Glycoprotein</keyword>
<evidence type="ECO:0000313" key="16">
    <source>
        <dbReference type="Proteomes" id="UP000235371"/>
    </source>
</evidence>
<evidence type="ECO:0000256" key="8">
    <source>
        <dbReference type="ARBA" id="ARBA00023277"/>
    </source>
</evidence>
<organism evidence="15 16">
    <name type="scientific">Hyaloscypha bicolor E</name>
    <dbReference type="NCBI Taxonomy" id="1095630"/>
    <lineage>
        <taxon>Eukaryota</taxon>
        <taxon>Fungi</taxon>
        <taxon>Dikarya</taxon>
        <taxon>Ascomycota</taxon>
        <taxon>Pezizomycotina</taxon>
        <taxon>Leotiomycetes</taxon>
        <taxon>Helotiales</taxon>
        <taxon>Hyaloscyphaceae</taxon>
        <taxon>Hyaloscypha</taxon>
        <taxon>Hyaloscypha bicolor</taxon>
    </lineage>
</organism>
<dbReference type="SMART" id="SM00236">
    <property type="entry name" value="fCBD"/>
    <property type="match status" value="1"/>
</dbReference>
<evidence type="ECO:0000256" key="4">
    <source>
        <dbReference type="ARBA" id="ARBA00022801"/>
    </source>
</evidence>
<dbReference type="InParanoid" id="A0A2J6TKH3"/>
<feature type="signal peptide" evidence="13">
    <location>
        <begin position="1"/>
        <end position="17"/>
    </location>
</feature>
<evidence type="ECO:0000259" key="14">
    <source>
        <dbReference type="PROSITE" id="PS51164"/>
    </source>
</evidence>
<reference evidence="15 16" key="1">
    <citation type="submission" date="2016-04" db="EMBL/GenBank/DDBJ databases">
        <title>A degradative enzymes factory behind the ericoid mycorrhizal symbiosis.</title>
        <authorList>
            <consortium name="DOE Joint Genome Institute"/>
            <person name="Martino E."/>
            <person name="Morin E."/>
            <person name="Grelet G."/>
            <person name="Kuo A."/>
            <person name="Kohler A."/>
            <person name="Daghino S."/>
            <person name="Barry K."/>
            <person name="Choi C."/>
            <person name="Cichocki N."/>
            <person name="Clum A."/>
            <person name="Copeland A."/>
            <person name="Hainaut M."/>
            <person name="Haridas S."/>
            <person name="Labutti K."/>
            <person name="Lindquist E."/>
            <person name="Lipzen A."/>
            <person name="Khouja H.-R."/>
            <person name="Murat C."/>
            <person name="Ohm R."/>
            <person name="Olson A."/>
            <person name="Spatafora J."/>
            <person name="Veneault-Fourrey C."/>
            <person name="Henrissat B."/>
            <person name="Grigoriev I."/>
            <person name="Martin F."/>
            <person name="Perotto S."/>
        </authorList>
    </citation>
    <scope>NUCLEOTIDE SEQUENCE [LARGE SCALE GENOMIC DNA]</scope>
    <source>
        <strain evidence="15 16">E</strain>
    </source>
</reference>
<dbReference type="SUPFAM" id="SSF57180">
    <property type="entry name" value="Cellulose-binding domain"/>
    <property type="match status" value="1"/>
</dbReference>
<keyword evidence="5 11" id="KW-0136">Cellulose degradation</keyword>
<dbReference type="PROSITE" id="PS00562">
    <property type="entry name" value="CBM1_1"/>
    <property type="match status" value="1"/>
</dbReference>
<dbReference type="InterPro" id="IPR037019">
    <property type="entry name" value="Glyco_hydro_7_sf"/>
</dbReference>
<dbReference type="SUPFAM" id="SSF49899">
    <property type="entry name" value="Concanavalin A-like lectins/glucanases"/>
    <property type="match status" value="1"/>
</dbReference>
<evidence type="ECO:0000256" key="11">
    <source>
        <dbReference type="RuleBase" id="RU361164"/>
    </source>
</evidence>
<dbReference type="EMBL" id="KZ613780">
    <property type="protein sequence ID" value="PMD63519.1"/>
    <property type="molecule type" value="Genomic_DNA"/>
</dbReference>
<dbReference type="GeneID" id="36593760"/>
<evidence type="ECO:0000256" key="2">
    <source>
        <dbReference type="ARBA" id="ARBA00006044"/>
    </source>
</evidence>
<feature type="chain" id="PRO_5014365044" description="Glucanase" evidence="13">
    <location>
        <begin position="18"/>
        <end position="530"/>
    </location>
</feature>
<dbReference type="GO" id="GO:0030245">
    <property type="term" value="P:cellulose catabolic process"/>
    <property type="evidence" value="ECO:0007669"/>
    <property type="project" value="UniProtKB-KW"/>
</dbReference>
<dbReference type="InterPro" id="IPR000254">
    <property type="entry name" value="CBD"/>
</dbReference>
<keyword evidence="6" id="KW-1015">Disulfide bond</keyword>
<dbReference type="Gene3D" id="2.70.100.10">
    <property type="entry name" value="Glycoside hydrolase, family 7, domain"/>
    <property type="match status" value="1"/>
</dbReference>
<dbReference type="STRING" id="1095630.A0A2J6TKH3"/>
<name>A0A2J6TKH3_9HELO</name>
<evidence type="ECO:0000313" key="15">
    <source>
        <dbReference type="EMBL" id="PMD63519.1"/>
    </source>
</evidence>